<keyword evidence="4" id="KW-0539">Nucleus</keyword>
<dbReference type="Pfam" id="PF08620">
    <property type="entry name" value="RPAP1_C"/>
    <property type="match status" value="1"/>
</dbReference>
<feature type="domain" description="RPAP1 C-terminal" evidence="6">
    <location>
        <begin position="434"/>
        <end position="499"/>
    </location>
</feature>
<dbReference type="OMA" id="KYFLQCV"/>
<feature type="region of interest" description="Disordered" evidence="5">
    <location>
        <begin position="323"/>
        <end position="375"/>
    </location>
</feature>
<feature type="compositionally biased region" description="Basic and acidic residues" evidence="5">
    <location>
        <begin position="603"/>
        <end position="612"/>
    </location>
</feature>
<comment type="subcellular location">
    <subcellularLocation>
        <location evidence="1">Nucleus</location>
    </subcellularLocation>
</comment>
<feature type="region of interest" description="Disordered" evidence="5">
    <location>
        <begin position="227"/>
        <end position="256"/>
    </location>
</feature>
<dbReference type="SUPFAM" id="SSF48371">
    <property type="entry name" value="ARM repeat"/>
    <property type="match status" value="1"/>
</dbReference>
<evidence type="ECO:0000259" key="7">
    <source>
        <dbReference type="Pfam" id="PF08621"/>
    </source>
</evidence>
<dbReference type="PANTHER" id="PTHR21483">
    <property type="entry name" value="RNA POLYMERASE II-ASSOCIATED PROTEIN 1"/>
    <property type="match status" value="1"/>
</dbReference>
<dbReference type="Pfam" id="PF08621">
    <property type="entry name" value="RPAP1_N"/>
    <property type="match status" value="1"/>
</dbReference>
<sequence length="1515" mass="168823">MNRRPRAGETEEDLLRLQAQFVKEKPKPSVTIKKADKRKASSSGSNTGSTGSSTSGPSVGATVTKDVVTLPGLPTNLLEAEQALASHPQKRSKFKARQDPNSSRAAPQSHLPGQRVTFNLDDDDEDPEAAMDRQDTHITAVLSKIREQDIRQKPAFLPQPTNKAFPTALHRSQAPKQASGLKTGKKRSLFAQQFDSTPAVDFGVTLGPPPKVVTDEQHCDADVAMETNDSSLPSQSNVKPISGTVPSSSSSSVSYSGILKDSGQMNEGVPNEAAMQTTQDIQTENQSKMAAMSEEEILLEQAKLKAMLDPSLVAFLQARKKGTVQNKNGSNQESPPMSEPVSVISPSTQRVPDNEAGEQMDTGMKEGDVADSLEDKDISDRKADEITSTTEDKNGKVPVDVKSEWLNMKKREDDKLQWMDDLPKPSAKSQTGSQARFDFNGQLVARDALVSVREGLFHHGAEQEVPGYTLEELFTLSRSAVIQQRVLALQTLARLIYNYRADCLGGQLRSPLISRLLKAGVLFLLRWSLDDTNEGVHSAGVEALAALLVQPGDEEALDKTFTWHLGCSVPPMLPRKDAQGDEDEDEDDDLDDDDEEEEEEEEQKQTKPDEHIASQDVIKGLLKMSVLPRLRYILEVVRPTPPVILNILAFLIRMARHSAEAALEVMKCPRLMDTIIREFLPTSSWQKQDDPVSDLYGHPTTLAMKLVRVLCLSGRHIAATLLSKYPLLTIIIRYFSMEPTDMNLNVGEAFHLSIESLKTWSACVRYGLGCDAYRELYPLLMQQLQIFQRLSVLPLPSTVEKTTCLVHRLQLIRATALISLLEGVVQVAGTAAELQGKFAMRNDATNKEAPREAISPPPIDWSHVTGLATPLETCTHRWLVEMTGCTEVLSPEASSLAGSAMDFLATFYSNYTLQASYNPVNSLNQVETFVDGVLLPYMKSSSFYSAVHNLQVHSSLTYRPTNHKRYSTRALPSFSCHSDDSSDETLPCVRKTSTLGYGAALFRLTYQMIKIHKGVAPRFEPIVLSCYVLPYLENFCADGACGSVGLAEHFAVHEHTAVYFLIKIFQCVVQQVDSCKHHSQLYHSAAMKLLARLQPGYEHYAHDLLSMILFSTEFLAEGNVGDPMASDLAEFLTFSDKEPTRKERDMSKGELLQEAYQRLASIRNLYMVYFGKEQPSLARSRARCTGRHHEVTSLNLPPFLGPVLPIDWPFLPLVQIFSEAQKAEMKGKTVKSLPPHIMGAITDTLGWVFILETWRPLTLRSIPLAAKIARLYCIFLTASDLFMEPSIHHYLAALLKIYTSQDYMKDMDFDQEIPGLGSFNDLFNAVLAQYEAVSFGDLLFSHYVLLPLQQRFSIHFRKTLWFDHIDLLRTLPSHPSKCPIPTHNFLDPPERDPSLISMYFQNLVQGKVRPTWCPMMHLVAVHHVANFMFSSGQGKAETVRETTAKLKLIKSTMGLHNEDLKQLLLLYRGPDTTNPNGYTTYESLPEDRSVVLQAAERAIQEQRSKKMDTVKEGQS</sequence>
<feature type="domain" description="RPAP1 N-terminal" evidence="7">
    <location>
        <begin position="279"/>
        <end position="321"/>
    </location>
</feature>
<evidence type="ECO:0000256" key="1">
    <source>
        <dbReference type="ARBA" id="ARBA00004123"/>
    </source>
</evidence>
<dbReference type="RefSeq" id="XP_030855032.1">
    <property type="nucleotide sequence ID" value="XM_030999172.1"/>
</dbReference>
<dbReference type="GeneID" id="588871"/>
<dbReference type="PANTHER" id="PTHR21483:SF18">
    <property type="entry name" value="RNA POLYMERASE II-ASSOCIATED PROTEIN 1"/>
    <property type="match status" value="1"/>
</dbReference>
<accession>A0A7M7PRQ0</accession>
<feature type="compositionally biased region" description="Polar residues" evidence="5">
    <location>
        <begin position="323"/>
        <end position="335"/>
    </location>
</feature>
<reference evidence="10" key="1">
    <citation type="submission" date="2015-02" db="EMBL/GenBank/DDBJ databases">
        <title>Genome sequencing for Strongylocentrotus purpuratus.</title>
        <authorList>
            <person name="Murali S."/>
            <person name="Liu Y."/>
            <person name="Vee V."/>
            <person name="English A."/>
            <person name="Wang M."/>
            <person name="Skinner E."/>
            <person name="Han Y."/>
            <person name="Muzny D.M."/>
            <person name="Worley K.C."/>
            <person name="Gibbs R.A."/>
        </authorList>
    </citation>
    <scope>NUCLEOTIDE SEQUENCE</scope>
</reference>
<keyword evidence="10" id="KW-1185">Reference proteome</keyword>
<feature type="compositionally biased region" description="Acidic residues" evidence="5">
    <location>
        <begin position="120"/>
        <end position="129"/>
    </location>
</feature>
<dbReference type="OrthoDB" id="348201at2759"/>
<feature type="region of interest" description="Disordered" evidence="5">
    <location>
        <begin position="19"/>
        <end position="67"/>
    </location>
</feature>
<name>A0A7M7PRQ0_STRPU</name>
<feature type="region of interest" description="Disordered" evidence="5">
    <location>
        <begin position="79"/>
        <end position="131"/>
    </location>
</feature>
<keyword evidence="3" id="KW-0804">Transcription</keyword>
<dbReference type="Pfam" id="PF25766">
    <property type="entry name" value="TPR_RPAP1"/>
    <property type="match status" value="1"/>
</dbReference>
<dbReference type="EnsemblMetazoa" id="XM_030999172">
    <property type="protein sequence ID" value="XP_030855032"/>
    <property type="gene ID" value="LOC588871"/>
</dbReference>
<dbReference type="InterPro" id="IPR039913">
    <property type="entry name" value="RPAP1/Rba50"/>
</dbReference>
<feature type="region of interest" description="Disordered" evidence="5">
    <location>
        <begin position="572"/>
        <end position="612"/>
    </location>
</feature>
<feature type="compositionally biased region" description="Basic and acidic residues" evidence="5">
    <location>
        <begin position="363"/>
        <end position="375"/>
    </location>
</feature>
<dbReference type="GO" id="GO:0006366">
    <property type="term" value="P:transcription by RNA polymerase II"/>
    <property type="evidence" value="ECO:0007669"/>
    <property type="project" value="InterPro"/>
</dbReference>
<proteinExistence type="inferred from homology"/>
<protein>
    <recommendedName>
        <fullName evidence="11">RNA polymerase II-associated protein 1</fullName>
    </recommendedName>
</protein>
<feature type="domain" description="RPAP1/MINIYO-like TPR repeats" evidence="8">
    <location>
        <begin position="1209"/>
        <end position="1433"/>
    </location>
</feature>
<organism evidence="9 10">
    <name type="scientific">Strongylocentrotus purpuratus</name>
    <name type="common">Purple sea urchin</name>
    <dbReference type="NCBI Taxonomy" id="7668"/>
    <lineage>
        <taxon>Eukaryota</taxon>
        <taxon>Metazoa</taxon>
        <taxon>Echinodermata</taxon>
        <taxon>Eleutherozoa</taxon>
        <taxon>Echinozoa</taxon>
        <taxon>Echinoidea</taxon>
        <taxon>Euechinoidea</taxon>
        <taxon>Echinacea</taxon>
        <taxon>Camarodonta</taxon>
        <taxon>Echinidea</taxon>
        <taxon>Strongylocentrotidae</taxon>
        <taxon>Strongylocentrotus</taxon>
    </lineage>
</organism>
<dbReference type="InterPro" id="IPR013930">
    <property type="entry name" value="RPAP1_N"/>
</dbReference>
<evidence type="ECO:0000313" key="10">
    <source>
        <dbReference type="Proteomes" id="UP000007110"/>
    </source>
</evidence>
<dbReference type="InterPro" id="IPR013929">
    <property type="entry name" value="RPAP1_C"/>
</dbReference>
<dbReference type="CTD" id="26015"/>
<feature type="compositionally biased region" description="Low complexity" evidence="5">
    <location>
        <begin position="41"/>
        <end position="64"/>
    </location>
</feature>
<feature type="compositionally biased region" description="Polar residues" evidence="5">
    <location>
        <begin position="227"/>
        <end position="239"/>
    </location>
</feature>
<dbReference type="KEGG" id="spu:588871"/>
<evidence type="ECO:0000256" key="4">
    <source>
        <dbReference type="ARBA" id="ARBA00023242"/>
    </source>
</evidence>
<evidence type="ECO:0008006" key="11">
    <source>
        <dbReference type="Google" id="ProtNLM"/>
    </source>
</evidence>
<evidence type="ECO:0000259" key="6">
    <source>
        <dbReference type="Pfam" id="PF08620"/>
    </source>
</evidence>
<evidence type="ECO:0000256" key="3">
    <source>
        <dbReference type="ARBA" id="ARBA00023163"/>
    </source>
</evidence>
<dbReference type="Proteomes" id="UP000007110">
    <property type="component" value="Unassembled WGS sequence"/>
</dbReference>
<evidence type="ECO:0000313" key="9">
    <source>
        <dbReference type="EnsemblMetazoa" id="XP_030855032"/>
    </source>
</evidence>
<evidence type="ECO:0000259" key="8">
    <source>
        <dbReference type="Pfam" id="PF25766"/>
    </source>
</evidence>
<dbReference type="InParanoid" id="A0A7M7PRQ0"/>
<evidence type="ECO:0000256" key="5">
    <source>
        <dbReference type="SAM" id="MobiDB-lite"/>
    </source>
</evidence>
<feature type="compositionally biased region" description="Acidic residues" evidence="5">
    <location>
        <begin position="580"/>
        <end position="602"/>
    </location>
</feature>
<dbReference type="InterPro" id="IPR016024">
    <property type="entry name" value="ARM-type_fold"/>
</dbReference>
<reference evidence="9" key="2">
    <citation type="submission" date="2021-01" db="UniProtKB">
        <authorList>
            <consortium name="EnsemblMetazoa"/>
        </authorList>
    </citation>
    <scope>IDENTIFICATION</scope>
</reference>
<evidence type="ECO:0000256" key="2">
    <source>
        <dbReference type="ARBA" id="ARBA00009953"/>
    </source>
</evidence>
<feature type="compositionally biased region" description="Low complexity" evidence="5">
    <location>
        <begin position="247"/>
        <end position="256"/>
    </location>
</feature>
<dbReference type="InterPro" id="IPR057989">
    <property type="entry name" value="TPR_RPAP1/MINIYO-like"/>
</dbReference>
<comment type="similarity">
    <text evidence="2">Belongs to the RPAP1 family.</text>
</comment>